<evidence type="ECO:0000313" key="5">
    <source>
        <dbReference type="EMBL" id="NLS11979.1"/>
    </source>
</evidence>
<dbReference type="Pfam" id="PF00294">
    <property type="entry name" value="PfkB"/>
    <property type="match status" value="1"/>
</dbReference>
<evidence type="ECO:0000313" key="6">
    <source>
        <dbReference type="Proteomes" id="UP000535589"/>
    </source>
</evidence>
<organism evidence="5 6">
    <name type="scientific">Vibrio agarilyticus</name>
    <dbReference type="NCBI Taxonomy" id="2726741"/>
    <lineage>
        <taxon>Bacteria</taxon>
        <taxon>Pseudomonadati</taxon>
        <taxon>Pseudomonadota</taxon>
        <taxon>Gammaproteobacteria</taxon>
        <taxon>Vibrionales</taxon>
        <taxon>Vibrionaceae</taxon>
        <taxon>Vibrio</taxon>
    </lineage>
</organism>
<gene>
    <name evidence="5" type="ORF">HGP28_03620</name>
</gene>
<dbReference type="EMBL" id="JABAIK010000002">
    <property type="protein sequence ID" value="NLS11979.1"/>
    <property type="molecule type" value="Genomic_DNA"/>
</dbReference>
<dbReference type="GO" id="GO:0005829">
    <property type="term" value="C:cytosol"/>
    <property type="evidence" value="ECO:0007669"/>
    <property type="project" value="TreeGrafter"/>
</dbReference>
<dbReference type="Gene3D" id="3.40.1190.20">
    <property type="match status" value="1"/>
</dbReference>
<dbReference type="GO" id="GO:0008673">
    <property type="term" value="F:2-dehydro-3-deoxygluconokinase activity"/>
    <property type="evidence" value="ECO:0007669"/>
    <property type="project" value="TreeGrafter"/>
</dbReference>
<evidence type="ECO:0000256" key="1">
    <source>
        <dbReference type="ARBA" id="ARBA00010688"/>
    </source>
</evidence>
<dbReference type="GO" id="GO:0006974">
    <property type="term" value="P:DNA damage response"/>
    <property type="evidence" value="ECO:0007669"/>
    <property type="project" value="TreeGrafter"/>
</dbReference>
<dbReference type="PANTHER" id="PTHR43085">
    <property type="entry name" value="HEXOKINASE FAMILY MEMBER"/>
    <property type="match status" value="1"/>
</dbReference>
<dbReference type="GO" id="GO:0042840">
    <property type="term" value="P:D-glucuronate catabolic process"/>
    <property type="evidence" value="ECO:0007669"/>
    <property type="project" value="TreeGrafter"/>
</dbReference>
<comment type="caution">
    <text evidence="5">The sequence shown here is derived from an EMBL/GenBank/DDBJ whole genome shotgun (WGS) entry which is preliminary data.</text>
</comment>
<dbReference type="InterPro" id="IPR029056">
    <property type="entry name" value="Ribokinase-like"/>
</dbReference>
<reference evidence="5 6" key="1">
    <citation type="submission" date="2020-04" db="EMBL/GenBank/DDBJ databases">
        <title>Vibrio sp. SM6, a novel species isolated from seawater.</title>
        <authorList>
            <person name="Wang X."/>
        </authorList>
    </citation>
    <scope>NUCLEOTIDE SEQUENCE [LARGE SCALE GENOMIC DNA]</scope>
    <source>
        <strain evidence="5 6">SM6</strain>
    </source>
</reference>
<name>A0A7X8YFS9_9VIBR</name>
<keyword evidence="6" id="KW-1185">Reference proteome</keyword>
<dbReference type="PANTHER" id="PTHR43085:SF15">
    <property type="entry name" value="2-DEHYDRO-3-DEOXYGLUCONOKINASE"/>
    <property type="match status" value="1"/>
</dbReference>
<dbReference type="InterPro" id="IPR050306">
    <property type="entry name" value="PfkB_Carbo_kinase"/>
</dbReference>
<dbReference type="AlphaFoldDB" id="A0A7X8YFS9"/>
<evidence type="ECO:0000256" key="3">
    <source>
        <dbReference type="ARBA" id="ARBA00022777"/>
    </source>
</evidence>
<keyword evidence="2" id="KW-0808">Transferase</keyword>
<accession>A0A7X8YFS9</accession>
<dbReference type="CDD" id="cd01166">
    <property type="entry name" value="KdgK"/>
    <property type="match status" value="1"/>
</dbReference>
<proteinExistence type="inferred from homology"/>
<dbReference type="RefSeq" id="WP_168835068.1">
    <property type="nucleotide sequence ID" value="NZ_JABAIK010000002.1"/>
</dbReference>
<feature type="domain" description="Carbohydrate kinase PfkB" evidence="4">
    <location>
        <begin position="13"/>
        <end position="307"/>
    </location>
</feature>
<evidence type="ECO:0000259" key="4">
    <source>
        <dbReference type="Pfam" id="PF00294"/>
    </source>
</evidence>
<protein>
    <submittedName>
        <fullName evidence="5">Sugar kinase</fullName>
    </submittedName>
</protein>
<dbReference type="Proteomes" id="UP000535589">
    <property type="component" value="Unassembled WGS sequence"/>
</dbReference>
<evidence type="ECO:0000256" key="2">
    <source>
        <dbReference type="ARBA" id="ARBA00022679"/>
    </source>
</evidence>
<dbReference type="InterPro" id="IPR011611">
    <property type="entry name" value="PfkB_dom"/>
</dbReference>
<dbReference type="GO" id="GO:0019698">
    <property type="term" value="P:D-galacturonate catabolic process"/>
    <property type="evidence" value="ECO:0007669"/>
    <property type="project" value="TreeGrafter"/>
</dbReference>
<sequence length="313" mass="33914">MKRIAVLGEGLVEVQGAAHGLKIGYGGDAINTAIALAHLGQMPNFSSMEISFFSAFGTEEKSSHIVEQCALQGVDMSHTLRIEDKHAGLYLIESDANGARYCSYWRDNSAARFWFDHLEDEQIFDILKDYSLVYLTGVTLGIQTSDNLDRLLALIAQLRRAGCTICFASHYHDDLWPCTSSAQKAYQRMLALTDIALMTFEDNARLFGDPSSQAVMTRVLNQGVTEVALMDGAQSWACLAGQSDTSPASSETLGIDEHGNELGMAEAFNAAYLAARLNGQSLEQALRFGQASADNVRSSSNLVADAPQTVVVA</sequence>
<dbReference type="SUPFAM" id="SSF53613">
    <property type="entry name" value="Ribokinase-like"/>
    <property type="match status" value="1"/>
</dbReference>
<keyword evidence="3 5" id="KW-0418">Kinase</keyword>
<comment type="similarity">
    <text evidence="1">Belongs to the carbohydrate kinase PfkB family.</text>
</comment>